<organism evidence="8 9">
    <name type="scientific">Caulobacter vibrioides OR37</name>
    <dbReference type="NCBI Taxonomy" id="1292034"/>
    <lineage>
        <taxon>Bacteria</taxon>
        <taxon>Pseudomonadati</taxon>
        <taxon>Pseudomonadota</taxon>
        <taxon>Alphaproteobacteria</taxon>
        <taxon>Caulobacterales</taxon>
        <taxon>Caulobacteraceae</taxon>
        <taxon>Caulobacter</taxon>
    </lineage>
</organism>
<evidence type="ECO:0000313" key="9">
    <source>
        <dbReference type="Proteomes" id="UP000013063"/>
    </source>
</evidence>
<evidence type="ECO:0000313" key="8">
    <source>
        <dbReference type="EMBL" id="ENZ84005.1"/>
    </source>
</evidence>
<feature type="domain" description="Type II secretion system protein GspF" evidence="7">
    <location>
        <begin position="72"/>
        <end position="143"/>
    </location>
</feature>
<dbReference type="Proteomes" id="UP000013063">
    <property type="component" value="Unassembled WGS sequence"/>
</dbReference>
<accession>R0D6L4</accession>
<evidence type="ECO:0000259" key="7">
    <source>
        <dbReference type="Pfam" id="PF00482"/>
    </source>
</evidence>
<keyword evidence="3 6" id="KW-0812">Transmembrane</keyword>
<dbReference type="PATRIC" id="fig|1292034.3.peg.511"/>
<dbReference type="Pfam" id="PF00482">
    <property type="entry name" value="T2SSF"/>
    <property type="match status" value="1"/>
</dbReference>
<dbReference type="InterPro" id="IPR018076">
    <property type="entry name" value="T2SS_GspF_dom"/>
</dbReference>
<evidence type="ECO:0000256" key="1">
    <source>
        <dbReference type="ARBA" id="ARBA00004651"/>
    </source>
</evidence>
<protein>
    <recommendedName>
        <fullName evidence="7">Type II secretion system protein GspF domain-containing protein</fullName>
    </recommendedName>
</protein>
<evidence type="ECO:0000256" key="5">
    <source>
        <dbReference type="ARBA" id="ARBA00023136"/>
    </source>
</evidence>
<dbReference type="OrthoDB" id="5952202at2"/>
<evidence type="ECO:0000256" key="3">
    <source>
        <dbReference type="ARBA" id="ARBA00022692"/>
    </source>
</evidence>
<reference evidence="8 9" key="1">
    <citation type="journal article" date="2013" name="Genome Announc.">
        <title>Draft Genome Sequence for Caulobacter sp. Strain OR37, a Bacterium Tolerant to Heavy Metals.</title>
        <authorList>
            <person name="Utturkar S.M."/>
            <person name="Bollmann A."/>
            <person name="Brzoska R.M."/>
            <person name="Klingeman D.M."/>
            <person name="Epstein S.E."/>
            <person name="Palumbo A.V."/>
            <person name="Brown S.D."/>
        </authorList>
    </citation>
    <scope>NUCLEOTIDE SEQUENCE [LARGE SCALE GENOMIC DNA]</scope>
    <source>
        <strain evidence="8 9">OR37</strain>
    </source>
</reference>
<dbReference type="AlphaFoldDB" id="R0D6L4"/>
<gene>
    <name evidence="8" type="ORF">OR37_00513</name>
</gene>
<comment type="caution">
    <text evidence="8">The sequence shown here is derived from an EMBL/GenBank/DDBJ whole genome shotgun (WGS) entry which is preliminary data.</text>
</comment>
<keyword evidence="5 6" id="KW-0472">Membrane</keyword>
<sequence length="157" mass="17192" precursor="true">MSLEERYQGEIEAACEFVAIAALAAAEAGAPPAWALGLGLKLADAREMDMSAAAAHWRRLRAAPDPGLLPAMSDAPAPVRALLALAIEAEENGDDLRERLRIYLANSFERREFSLRRRIETVPVYMIIVLVLFFMPAILLMLIGPSFLALLRALYAA</sequence>
<evidence type="ECO:0000256" key="4">
    <source>
        <dbReference type="ARBA" id="ARBA00022989"/>
    </source>
</evidence>
<evidence type="ECO:0000256" key="2">
    <source>
        <dbReference type="ARBA" id="ARBA00022475"/>
    </source>
</evidence>
<comment type="subcellular location">
    <subcellularLocation>
        <location evidence="1">Cell membrane</location>
        <topology evidence="1">Multi-pass membrane protein</topology>
    </subcellularLocation>
</comment>
<keyword evidence="4 6" id="KW-1133">Transmembrane helix</keyword>
<keyword evidence="9" id="KW-1185">Reference proteome</keyword>
<name>R0D6L4_CAUVI</name>
<dbReference type="STRING" id="1292034.OR37_00513"/>
<dbReference type="GO" id="GO:0005886">
    <property type="term" value="C:plasma membrane"/>
    <property type="evidence" value="ECO:0007669"/>
    <property type="project" value="UniProtKB-SubCell"/>
</dbReference>
<proteinExistence type="predicted"/>
<feature type="transmembrane region" description="Helical" evidence="6">
    <location>
        <begin position="124"/>
        <end position="151"/>
    </location>
</feature>
<dbReference type="EMBL" id="APMP01000001">
    <property type="protein sequence ID" value="ENZ84005.1"/>
    <property type="molecule type" value="Genomic_DNA"/>
</dbReference>
<evidence type="ECO:0000256" key="6">
    <source>
        <dbReference type="SAM" id="Phobius"/>
    </source>
</evidence>
<dbReference type="RefSeq" id="WP_004615597.1">
    <property type="nucleotide sequence ID" value="NZ_APMP01000001.1"/>
</dbReference>
<keyword evidence="2" id="KW-1003">Cell membrane</keyword>